<dbReference type="EMBL" id="JBCLYO010000010">
    <property type="protein sequence ID" value="KAL0085534.1"/>
    <property type="molecule type" value="Genomic_DNA"/>
</dbReference>
<keyword evidence="2" id="KW-0547">Nucleotide-binding</keyword>
<feature type="signal peptide" evidence="5">
    <location>
        <begin position="1"/>
        <end position="19"/>
    </location>
</feature>
<dbReference type="PROSITE" id="PS50146">
    <property type="entry name" value="DAGK"/>
    <property type="match status" value="1"/>
</dbReference>
<evidence type="ECO:0000256" key="5">
    <source>
        <dbReference type="SAM" id="SignalP"/>
    </source>
</evidence>
<feature type="chain" id="PRO_5045123092" evidence="5">
    <location>
        <begin position="20"/>
        <end position="511"/>
    </location>
</feature>
<dbReference type="InterPro" id="IPR045540">
    <property type="entry name" value="YegS/DAGK_C"/>
</dbReference>
<dbReference type="InterPro" id="IPR016064">
    <property type="entry name" value="NAD/diacylglycerol_kinase_sf"/>
</dbReference>
<dbReference type="InterPro" id="IPR001206">
    <property type="entry name" value="Diacylglycerol_kinase_cat_dom"/>
</dbReference>
<dbReference type="Pfam" id="PF19279">
    <property type="entry name" value="YegS_C"/>
    <property type="match status" value="1"/>
</dbReference>
<evidence type="ECO:0000256" key="2">
    <source>
        <dbReference type="ARBA" id="ARBA00022741"/>
    </source>
</evidence>
<evidence type="ECO:0000256" key="3">
    <source>
        <dbReference type="ARBA" id="ARBA00022777"/>
    </source>
</evidence>
<dbReference type="Gene3D" id="3.40.50.10330">
    <property type="entry name" value="Probable inorganic polyphosphate/atp-NAD kinase, domain 1"/>
    <property type="match status" value="1"/>
</dbReference>
<keyword evidence="8" id="KW-1185">Reference proteome</keyword>
<keyword evidence="1" id="KW-0808">Transferase</keyword>
<dbReference type="SUPFAM" id="SSF111331">
    <property type="entry name" value="NAD kinase/diacylglycerol kinase-like"/>
    <property type="match status" value="1"/>
</dbReference>
<sequence length="511" mass="57226">MNIFCNTFSVASLFFRLGAVMVHILKLTKVHQPIELAYDGEGLRIDGDLNPRKKLKAERTCCCVPMPPPAQEDPTLLPIPNLNILNAFYNAKTNMVQIHALIPREQDKEDTPLDLYKFMYTVHDNKEDEAIEFCESMMAEVYKGLKREKSLKVLINPFGGQGRAKEIYNSYVFPIFESAKCKVDVQYTEFQGHAIKIAKDLDIEAFDAIVSVSGDGIPHEIINGYMQRPDATEAMNKVPLGVIPGGTGNALSVCLLGEKQGFDPAYTALQIIKGTNMALDLCSVSFSDHRYFSFLSQNYGITAYADLGTEDLRWMGDSRTIVGLMKGIFGKHTYPVEIALQIEESNKAKIKQDYENAYSAQTNILVDNTPGFKDTIPSLSERVPDDWTIIKEPVSFFLTSKMPWLARDMLSHPFALPNDGLLDVLMVRGKNSITKQLGVFTKVENGKHVSSNLVEYYKVKAFRLTPLLDVNQKAYVAIDGEHAPVKPFQVQVHPGLATVLSIHTRYVYTSF</sequence>
<keyword evidence="5" id="KW-0732">Signal</keyword>
<protein>
    <submittedName>
        <fullName evidence="7">ATP-NAD kinase-like domain-containing protein</fullName>
    </submittedName>
</protein>
<gene>
    <name evidence="7" type="ORF">J3Q64DRAFT_1699090</name>
</gene>
<dbReference type="InterPro" id="IPR017438">
    <property type="entry name" value="ATP-NAD_kinase_N"/>
</dbReference>
<feature type="domain" description="DAGKc" evidence="6">
    <location>
        <begin position="146"/>
        <end position="289"/>
    </location>
</feature>
<dbReference type="PANTHER" id="PTHR12358:SF31">
    <property type="entry name" value="ACYLGLYCEROL KINASE, MITOCHONDRIAL"/>
    <property type="match status" value="1"/>
</dbReference>
<dbReference type="Proteomes" id="UP001448207">
    <property type="component" value="Unassembled WGS sequence"/>
</dbReference>
<dbReference type="Pfam" id="PF00781">
    <property type="entry name" value="DAGK_cat"/>
    <property type="match status" value="1"/>
</dbReference>
<reference evidence="7 8" key="1">
    <citation type="submission" date="2024-04" db="EMBL/GenBank/DDBJ databases">
        <title>Symmetric and asymmetric DNA N6-adenine methylation regulates different biological responses in Mucorales.</title>
        <authorList>
            <consortium name="Lawrence Berkeley National Laboratory"/>
            <person name="Lax C."/>
            <person name="Mondo S.J."/>
            <person name="Osorio-Concepcion M."/>
            <person name="Muszewska A."/>
            <person name="Corrochano-Luque M."/>
            <person name="Gutierrez G."/>
            <person name="Riley R."/>
            <person name="Lipzen A."/>
            <person name="Guo J."/>
            <person name="Hundley H."/>
            <person name="Amirebrahimi M."/>
            <person name="Ng V."/>
            <person name="Lorenzo-Gutierrez D."/>
            <person name="Binder U."/>
            <person name="Yang J."/>
            <person name="Song Y."/>
            <person name="Canovas D."/>
            <person name="Navarro E."/>
            <person name="Freitag M."/>
            <person name="Gabaldon T."/>
            <person name="Grigoriev I.V."/>
            <person name="Corrochano L.M."/>
            <person name="Nicolas F.E."/>
            <person name="Garre V."/>
        </authorList>
    </citation>
    <scope>NUCLEOTIDE SEQUENCE [LARGE SCALE GENOMIC DNA]</scope>
    <source>
        <strain evidence="7 8">L51</strain>
    </source>
</reference>
<name>A0ABR3AYP2_PHYBL</name>
<accession>A0ABR3AYP2</accession>
<keyword evidence="3" id="KW-0418">Kinase</keyword>
<evidence type="ECO:0000313" key="7">
    <source>
        <dbReference type="EMBL" id="KAL0085534.1"/>
    </source>
</evidence>
<dbReference type="PANTHER" id="PTHR12358">
    <property type="entry name" value="SPHINGOSINE KINASE"/>
    <property type="match status" value="1"/>
</dbReference>
<evidence type="ECO:0000256" key="4">
    <source>
        <dbReference type="ARBA" id="ARBA00022840"/>
    </source>
</evidence>
<proteinExistence type="predicted"/>
<dbReference type="InterPro" id="IPR050187">
    <property type="entry name" value="Lipid_Phosphate_FormReg"/>
</dbReference>
<organism evidence="7 8">
    <name type="scientific">Phycomyces blakesleeanus</name>
    <dbReference type="NCBI Taxonomy" id="4837"/>
    <lineage>
        <taxon>Eukaryota</taxon>
        <taxon>Fungi</taxon>
        <taxon>Fungi incertae sedis</taxon>
        <taxon>Mucoromycota</taxon>
        <taxon>Mucoromycotina</taxon>
        <taxon>Mucoromycetes</taxon>
        <taxon>Mucorales</taxon>
        <taxon>Phycomycetaceae</taxon>
        <taxon>Phycomyces</taxon>
    </lineage>
</organism>
<evidence type="ECO:0000256" key="1">
    <source>
        <dbReference type="ARBA" id="ARBA00022679"/>
    </source>
</evidence>
<comment type="caution">
    <text evidence="7">The sequence shown here is derived from an EMBL/GenBank/DDBJ whole genome shotgun (WGS) entry which is preliminary data.</text>
</comment>
<dbReference type="SMART" id="SM00046">
    <property type="entry name" value="DAGKc"/>
    <property type="match status" value="1"/>
</dbReference>
<keyword evidence="4" id="KW-0067">ATP-binding</keyword>
<evidence type="ECO:0000313" key="8">
    <source>
        <dbReference type="Proteomes" id="UP001448207"/>
    </source>
</evidence>
<evidence type="ECO:0000259" key="6">
    <source>
        <dbReference type="PROSITE" id="PS50146"/>
    </source>
</evidence>
<dbReference type="Gene3D" id="2.60.200.40">
    <property type="match status" value="1"/>
</dbReference>